<keyword evidence="4" id="KW-1185">Reference proteome</keyword>
<evidence type="ECO:0000259" key="2">
    <source>
        <dbReference type="Pfam" id="PF13635"/>
    </source>
</evidence>
<dbReference type="Pfam" id="PF13635">
    <property type="entry name" value="DUF4143"/>
    <property type="match status" value="1"/>
</dbReference>
<protein>
    <submittedName>
        <fullName evidence="3">ATP-binding protein</fullName>
    </submittedName>
</protein>
<organism evidence="3 4">
    <name type="scientific">Adlercreutzia shanghongiae</name>
    <dbReference type="NCBI Taxonomy" id="3111773"/>
    <lineage>
        <taxon>Bacteria</taxon>
        <taxon>Bacillati</taxon>
        <taxon>Actinomycetota</taxon>
        <taxon>Coriobacteriia</taxon>
        <taxon>Eggerthellales</taxon>
        <taxon>Eggerthellaceae</taxon>
        <taxon>Adlercreutzia</taxon>
    </lineage>
</organism>
<dbReference type="PANTHER" id="PTHR33295:SF18">
    <property type="entry name" value="AAA+ ATPASE DOMAIN-CONTAINING PROTEIN"/>
    <property type="match status" value="1"/>
</dbReference>
<dbReference type="Proteomes" id="UP001343724">
    <property type="component" value="Unassembled WGS sequence"/>
</dbReference>
<sequence length="513" mass="59273">MELFKRESYLSKIRGFYHDDEVIKVITGVRRCGKSCLMKTIRQEIEESGVDPANILYLDLDKRGLRSIKTKSQLEGLIDPIAEAPGRKYVFVDEIQNVKGFEEVINGFRTDGDFSIFITGSNSYLLSGELATKLTGRYIEFEMQTLTFAEYCEMKQFLGKRVLPDLTRELDAYILEGGFPRALYHDSMQDKRTYVQSVVSEIIEKDIRRRVRITDLALFTQIQNHIINNFGATTSLTNILKDLEKQGVTLKRETLSRYLRILEDAKVIRKCTRFDMKSRKSLRGEQKYYLADLSFYFALNTDNQINYGPVLENIVYSYARSKDYSVSVGRIGKLECDFIMRDHDMGYAYVQVSMTIAASKETENREYVPLEQQKDNYPKFVLTRNDPIQRRNGIYHANIADFMSMGRGFTDSLYADPPEETPYGYDYGIDMHRAIECPNCHFVQRNIDLSEDVVDVTVGEDNDTTMGSDIVYNFNIDRLPCPECGLDLRVYGYIREYPAGAYDSEYLKVLPIR</sequence>
<comment type="caution">
    <text evidence="3">The sequence shown here is derived from an EMBL/GenBank/DDBJ whole genome shotgun (WGS) entry which is preliminary data.</text>
</comment>
<reference evidence="3 4" key="1">
    <citation type="submission" date="2024-01" db="EMBL/GenBank/DDBJ databases">
        <title>novel species in genus Adlercreutzia.</title>
        <authorList>
            <person name="Liu X."/>
        </authorList>
    </citation>
    <scope>NUCLEOTIDE SEQUENCE [LARGE SCALE GENOMIC DNA]</scope>
    <source>
        <strain evidence="3 4">R22</strain>
    </source>
</reference>
<dbReference type="InterPro" id="IPR025420">
    <property type="entry name" value="DUF4143"/>
</dbReference>
<evidence type="ECO:0000313" key="3">
    <source>
        <dbReference type="EMBL" id="MEC4295131.1"/>
    </source>
</evidence>
<dbReference type="InterPro" id="IPR041682">
    <property type="entry name" value="AAA_14"/>
</dbReference>
<dbReference type="Pfam" id="PF13173">
    <property type="entry name" value="AAA_14"/>
    <property type="match status" value="1"/>
</dbReference>
<dbReference type="InterPro" id="IPR027417">
    <property type="entry name" value="P-loop_NTPase"/>
</dbReference>
<proteinExistence type="predicted"/>
<name>A0ABU6IZ51_9ACTN</name>
<gene>
    <name evidence="3" type="ORF">VJ920_07390</name>
</gene>
<dbReference type="GO" id="GO:0005524">
    <property type="term" value="F:ATP binding"/>
    <property type="evidence" value="ECO:0007669"/>
    <property type="project" value="UniProtKB-KW"/>
</dbReference>
<keyword evidence="3" id="KW-0067">ATP-binding</keyword>
<evidence type="ECO:0000259" key="1">
    <source>
        <dbReference type="Pfam" id="PF13173"/>
    </source>
</evidence>
<dbReference type="RefSeq" id="WP_326454766.1">
    <property type="nucleotide sequence ID" value="NZ_JAYMFH010000009.1"/>
</dbReference>
<keyword evidence="3" id="KW-0547">Nucleotide-binding</keyword>
<accession>A0ABU6IZ51</accession>
<feature type="domain" description="DUF4143" evidence="2">
    <location>
        <begin position="204"/>
        <end position="352"/>
    </location>
</feature>
<dbReference type="EMBL" id="JAYMFH010000009">
    <property type="protein sequence ID" value="MEC4295131.1"/>
    <property type="molecule type" value="Genomic_DNA"/>
</dbReference>
<dbReference type="PANTHER" id="PTHR33295">
    <property type="entry name" value="ATPASE"/>
    <property type="match status" value="1"/>
</dbReference>
<evidence type="ECO:0000313" key="4">
    <source>
        <dbReference type="Proteomes" id="UP001343724"/>
    </source>
</evidence>
<dbReference type="SUPFAM" id="SSF52540">
    <property type="entry name" value="P-loop containing nucleoside triphosphate hydrolases"/>
    <property type="match status" value="1"/>
</dbReference>
<feature type="domain" description="AAA" evidence="1">
    <location>
        <begin position="23"/>
        <end position="152"/>
    </location>
</feature>